<gene>
    <name evidence="2" type="ORF">K9S39_09210</name>
</gene>
<evidence type="ECO:0000313" key="3">
    <source>
        <dbReference type="Proteomes" id="UP000830115"/>
    </source>
</evidence>
<dbReference type="RefSeq" id="WP_248862816.1">
    <property type="nucleotide sequence ID" value="NZ_CP086322.1"/>
</dbReference>
<reference evidence="2" key="1">
    <citation type="submission" date="2021-10" db="EMBL/GenBank/DDBJ databases">
        <title>Streptomyces nigrumlapis sp.nov.,an antimicrobial producing actinobacterium isolated from Black Gobi rocks.</title>
        <authorList>
            <person name="Wen Y."/>
            <person name="Zhang W."/>
            <person name="Liu X.G."/>
        </authorList>
    </citation>
    <scope>NUCLEOTIDE SEQUENCE</scope>
    <source>
        <strain evidence="2">ST13-2-2</strain>
    </source>
</reference>
<sequence length="69" mass="6569">MPAEVDGTNDAFGCGEDAGEQGAGGVLGAGATPAAATGDGWSIEGDFGVVVDSDGDRVAAGKLWWGAAG</sequence>
<keyword evidence="3" id="KW-1185">Reference proteome</keyword>
<dbReference type="Proteomes" id="UP000830115">
    <property type="component" value="Chromosome"/>
</dbReference>
<evidence type="ECO:0000256" key="1">
    <source>
        <dbReference type="SAM" id="MobiDB-lite"/>
    </source>
</evidence>
<name>A0ABY4M2L2_9ACTN</name>
<evidence type="ECO:0000313" key="2">
    <source>
        <dbReference type="EMBL" id="UQA92001.1"/>
    </source>
</evidence>
<protein>
    <submittedName>
        <fullName evidence="2">Uncharacterized protein</fullName>
    </submittedName>
</protein>
<organism evidence="2 3">
    <name type="scientific">Streptomyces halobius</name>
    <dbReference type="NCBI Taxonomy" id="2879846"/>
    <lineage>
        <taxon>Bacteria</taxon>
        <taxon>Bacillati</taxon>
        <taxon>Actinomycetota</taxon>
        <taxon>Actinomycetes</taxon>
        <taxon>Kitasatosporales</taxon>
        <taxon>Streptomycetaceae</taxon>
        <taxon>Streptomyces</taxon>
    </lineage>
</organism>
<feature type="region of interest" description="Disordered" evidence="1">
    <location>
        <begin position="1"/>
        <end position="27"/>
    </location>
</feature>
<proteinExistence type="predicted"/>
<accession>A0ABY4M2L2</accession>
<dbReference type="EMBL" id="CP086322">
    <property type="protein sequence ID" value="UQA92001.1"/>
    <property type="molecule type" value="Genomic_DNA"/>
</dbReference>